<dbReference type="SUPFAM" id="SSF53098">
    <property type="entry name" value="Ribonuclease H-like"/>
    <property type="match status" value="1"/>
</dbReference>
<organism evidence="2 3">
    <name type="scientific">Dryococelus australis</name>
    <dbReference type="NCBI Taxonomy" id="614101"/>
    <lineage>
        <taxon>Eukaryota</taxon>
        <taxon>Metazoa</taxon>
        <taxon>Ecdysozoa</taxon>
        <taxon>Arthropoda</taxon>
        <taxon>Hexapoda</taxon>
        <taxon>Insecta</taxon>
        <taxon>Pterygota</taxon>
        <taxon>Neoptera</taxon>
        <taxon>Polyneoptera</taxon>
        <taxon>Phasmatodea</taxon>
        <taxon>Verophasmatodea</taxon>
        <taxon>Anareolatae</taxon>
        <taxon>Phasmatidae</taxon>
        <taxon>Eurycanthinae</taxon>
        <taxon>Dryococelus</taxon>
    </lineage>
</organism>
<evidence type="ECO:0000313" key="3">
    <source>
        <dbReference type="Proteomes" id="UP001159363"/>
    </source>
</evidence>
<dbReference type="PANTHER" id="PTHR37984">
    <property type="entry name" value="PROTEIN CBG26694"/>
    <property type="match status" value="1"/>
</dbReference>
<dbReference type="InterPro" id="IPR001584">
    <property type="entry name" value="Integrase_cat-core"/>
</dbReference>
<dbReference type="InterPro" id="IPR050951">
    <property type="entry name" value="Retrovirus_Pol_polyprotein"/>
</dbReference>
<protein>
    <recommendedName>
        <fullName evidence="1">Integrase catalytic domain-containing protein</fullName>
    </recommendedName>
</protein>
<accession>A0ABQ9H4W6</accession>
<dbReference type="EMBL" id="JARBHB010000007">
    <property type="protein sequence ID" value="KAJ8879218.1"/>
    <property type="molecule type" value="Genomic_DNA"/>
</dbReference>
<dbReference type="InterPro" id="IPR036397">
    <property type="entry name" value="RNaseH_sf"/>
</dbReference>
<comment type="caution">
    <text evidence="2">The sequence shown here is derived from an EMBL/GenBank/DDBJ whole genome shotgun (WGS) entry which is preliminary data.</text>
</comment>
<dbReference type="Proteomes" id="UP001159363">
    <property type="component" value="Chromosome 6"/>
</dbReference>
<gene>
    <name evidence="2" type="ORF">PR048_019824</name>
</gene>
<name>A0ABQ9H4W6_9NEOP</name>
<dbReference type="PANTHER" id="PTHR37984:SF5">
    <property type="entry name" value="PROTEIN NYNRIN-LIKE"/>
    <property type="match status" value="1"/>
</dbReference>
<proteinExistence type="predicted"/>
<evidence type="ECO:0000313" key="2">
    <source>
        <dbReference type="EMBL" id="KAJ8879218.1"/>
    </source>
</evidence>
<evidence type="ECO:0000259" key="1">
    <source>
        <dbReference type="PROSITE" id="PS50994"/>
    </source>
</evidence>
<dbReference type="Gene3D" id="3.30.420.10">
    <property type="entry name" value="Ribonuclease H-like superfamily/Ribonuclease H"/>
    <property type="match status" value="1"/>
</dbReference>
<dbReference type="PROSITE" id="PS50994">
    <property type="entry name" value="INTEGRASE"/>
    <property type="match status" value="1"/>
</dbReference>
<sequence>MWMLLSRQPVQVPTIKVPTATEVLMLEERPEVPLNTHMVAQLTEKDNVLRQVKYFVLHGWPEKLPNYEIKSYWNRHVELSIYRDCLLWDTKNFYSRVTTLRHCDISLRDNKAPPRTHMTWTMPQNPWSYLDMDFAGSFKRKIFLIVVDIYSKWPKVPLVPSMSSAVVVSEMKDMFSIHGLPNMNISDNGTVFASC</sequence>
<reference evidence="2 3" key="1">
    <citation type="submission" date="2023-02" db="EMBL/GenBank/DDBJ databases">
        <title>LHISI_Scaffold_Assembly.</title>
        <authorList>
            <person name="Stuart O.P."/>
            <person name="Cleave R."/>
            <person name="Magrath M.J.L."/>
            <person name="Mikheyev A.S."/>
        </authorList>
    </citation>
    <scope>NUCLEOTIDE SEQUENCE [LARGE SCALE GENOMIC DNA]</scope>
    <source>
        <strain evidence="2">Daus_M_001</strain>
        <tissue evidence="2">Leg muscle</tissue>
    </source>
</reference>
<dbReference type="InterPro" id="IPR012337">
    <property type="entry name" value="RNaseH-like_sf"/>
</dbReference>
<feature type="domain" description="Integrase catalytic" evidence="1">
    <location>
        <begin position="122"/>
        <end position="195"/>
    </location>
</feature>
<keyword evidence="3" id="KW-1185">Reference proteome</keyword>